<evidence type="ECO:0000259" key="2">
    <source>
        <dbReference type="Pfam" id="PF13786"/>
    </source>
</evidence>
<dbReference type="RefSeq" id="WP_093312181.1">
    <property type="nucleotide sequence ID" value="NZ_FNPV01000003.1"/>
</dbReference>
<dbReference type="AlphaFoldDB" id="A0A1H3LS99"/>
<gene>
    <name evidence="3" type="ORF">SAMN05192546_103329</name>
</gene>
<name>A0A1H3LS99_9FIRM</name>
<dbReference type="InterPro" id="IPR025436">
    <property type="entry name" value="DUF4179"/>
</dbReference>
<organism evidence="3 4">
    <name type="scientific">Tindallia californiensis</name>
    <dbReference type="NCBI Taxonomy" id="159292"/>
    <lineage>
        <taxon>Bacteria</taxon>
        <taxon>Bacillati</taxon>
        <taxon>Bacillota</taxon>
        <taxon>Clostridia</taxon>
        <taxon>Peptostreptococcales</taxon>
        <taxon>Tindalliaceae</taxon>
        <taxon>Tindallia</taxon>
    </lineage>
</organism>
<dbReference type="EMBL" id="FNPV01000003">
    <property type="protein sequence ID" value="SDY66858.1"/>
    <property type="molecule type" value="Genomic_DNA"/>
</dbReference>
<evidence type="ECO:0000313" key="4">
    <source>
        <dbReference type="Proteomes" id="UP000199230"/>
    </source>
</evidence>
<dbReference type="Pfam" id="PF13786">
    <property type="entry name" value="DUF4179"/>
    <property type="match status" value="1"/>
</dbReference>
<proteinExistence type="predicted"/>
<feature type="domain" description="DUF3298" evidence="1">
    <location>
        <begin position="201"/>
        <end position="286"/>
    </location>
</feature>
<evidence type="ECO:0000259" key="1">
    <source>
        <dbReference type="Pfam" id="PF11738"/>
    </source>
</evidence>
<reference evidence="3 4" key="1">
    <citation type="submission" date="2016-10" db="EMBL/GenBank/DDBJ databases">
        <authorList>
            <person name="de Groot N.N."/>
        </authorList>
    </citation>
    <scope>NUCLEOTIDE SEQUENCE [LARGE SCALE GENOMIC DNA]</scope>
    <source>
        <strain evidence="3 4">APO</strain>
    </source>
</reference>
<protein>
    <submittedName>
        <fullName evidence="3">Uncharacterized protein</fullName>
    </submittedName>
</protein>
<dbReference type="InterPro" id="IPR021729">
    <property type="entry name" value="DUF3298"/>
</dbReference>
<feature type="domain" description="DUF4179" evidence="2">
    <location>
        <begin position="44"/>
        <end position="103"/>
    </location>
</feature>
<dbReference type="Gene3D" id="3.30.565.40">
    <property type="entry name" value="Fervidobacterium nodosum Rt17-B1 like"/>
    <property type="match status" value="1"/>
</dbReference>
<dbReference type="STRING" id="159292.SAMN05192546_103329"/>
<dbReference type="InterPro" id="IPR037126">
    <property type="entry name" value="PdaC/RsiV-like_sf"/>
</dbReference>
<dbReference type="Gene3D" id="3.90.640.20">
    <property type="entry name" value="Heat-shock cognate protein, ATPase"/>
    <property type="match status" value="1"/>
</dbReference>
<dbReference type="Proteomes" id="UP000199230">
    <property type="component" value="Unassembled WGS sequence"/>
</dbReference>
<dbReference type="OrthoDB" id="4990at2"/>
<evidence type="ECO:0000313" key="3">
    <source>
        <dbReference type="EMBL" id="SDY66858.1"/>
    </source>
</evidence>
<sequence length="300" mass="34254">MKKNHLHSIKKDYMNPPLPKDIESSIRKGVAQAQREKQRHRFQRGIKKTASIAAAASILFTVALNSSPAFASSFSEIPLINRVVQVLTVKDYQFEQDGYTANVTTPAIEGLENKNLETLLNKTYLKESKELYQDFLKEMEEMEDSGGGHLGLHSGYEVVTDNEQILSIRRYVVNTVGSSSTTYQYDTIDKENELFLTLPSLFKDDAYIEVISQSIKEQMMNQHRQDPDQIYWLEGMVEDPDLVDLFQKIDPSQNFYISEDATLVISFDKYEVAPGYMGVAEFQIPTDILKPLLVNNEYLK</sequence>
<accession>A0A1H3LS99</accession>
<keyword evidence="4" id="KW-1185">Reference proteome</keyword>
<dbReference type="Pfam" id="PF11738">
    <property type="entry name" value="DUF3298"/>
    <property type="match status" value="1"/>
</dbReference>